<evidence type="ECO:0000256" key="5">
    <source>
        <dbReference type="ARBA" id="ARBA00023136"/>
    </source>
</evidence>
<sequence>MRVGVLRTECGDVANVEGKMPKKILFVAASVLGAFLGVLFAFAGLMKLTPQFDPATHEMMVAGFLRYGEIWKVERFGKTSDEFRVYLGALELGCGLLLTLPLLNSLLWPFCQFVVPLLLVVIMAGATYTHYVLKDPVEALIVPPVLGTLLVAILILYTASAAVANGNAPVAATQESSVSSKKRN</sequence>
<keyword evidence="3 6" id="KW-0812">Transmembrane</keyword>
<dbReference type="PANTHER" id="PTHR13163">
    <property type="entry name" value="SPINAL CORD EXPRESSION PROTEIN 4"/>
    <property type="match status" value="1"/>
</dbReference>
<comment type="subcellular location">
    <subcellularLocation>
        <location evidence="1">Membrane</location>
        <topology evidence="1">Multi-pass membrane protein</topology>
    </subcellularLocation>
</comment>
<evidence type="ECO:0000256" key="4">
    <source>
        <dbReference type="ARBA" id="ARBA00022989"/>
    </source>
</evidence>
<dbReference type="InterPro" id="IPR032808">
    <property type="entry name" value="DoxX"/>
</dbReference>
<protein>
    <submittedName>
        <fullName evidence="7">Transmembrane protein 35A</fullName>
    </submittedName>
</protein>
<reference evidence="8" key="1">
    <citation type="journal article" date="2019" name="Nat. Commun.">
        <title>Expansion of phycobilisome linker gene families in mesophilic red algae.</title>
        <authorList>
            <person name="Lee J."/>
            <person name="Kim D."/>
            <person name="Bhattacharya D."/>
            <person name="Yoon H.S."/>
        </authorList>
    </citation>
    <scope>NUCLEOTIDE SEQUENCE [LARGE SCALE GENOMIC DNA]</scope>
    <source>
        <strain evidence="8">CCMP 1328</strain>
    </source>
</reference>
<gene>
    <name evidence="7" type="ORF">FVE85_5639</name>
</gene>
<dbReference type="GO" id="GO:0016020">
    <property type="term" value="C:membrane"/>
    <property type="evidence" value="ECO:0007669"/>
    <property type="project" value="UniProtKB-SubCell"/>
</dbReference>
<keyword evidence="4 6" id="KW-1133">Transmembrane helix</keyword>
<feature type="transmembrane region" description="Helical" evidence="6">
    <location>
        <begin position="140"/>
        <end position="159"/>
    </location>
</feature>
<dbReference type="InterPro" id="IPR040399">
    <property type="entry name" value="TMEM35A/B"/>
</dbReference>
<dbReference type="AlphaFoldDB" id="A0A5J4Z514"/>
<name>A0A5J4Z514_PORPP</name>
<organism evidence="7 8">
    <name type="scientific">Porphyridium purpureum</name>
    <name type="common">Red alga</name>
    <name type="synonym">Porphyridium cruentum</name>
    <dbReference type="NCBI Taxonomy" id="35688"/>
    <lineage>
        <taxon>Eukaryota</taxon>
        <taxon>Rhodophyta</taxon>
        <taxon>Bangiophyceae</taxon>
        <taxon>Porphyridiales</taxon>
        <taxon>Porphyridiaceae</taxon>
        <taxon>Porphyridium</taxon>
    </lineage>
</organism>
<comment type="caution">
    <text evidence="7">The sequence shown here is derived from an EMBL/GenBank/DDBJ whole genome shotgun (WGS) entry which is preliminary data.</text>
</comment>
<keyword evidence="8" id="KW-1185">Reference proteome</keyword>
<evidence type="ECO:0000313" key="8">
    <source>
        <dbReference type="Proteomes" id="UP000324585"/>
    </source>
</evidence>
<evidence type="ECO:0000256" key="1">
    <source>
        <dbReference type="ARBA" id="ARBA00004141"/>
    </source>
</evidence>
<dbReference type="Pfam" id="PF13564">
    <property type="entry name" value="DoxX_2"/>
    <property type="match status" value="1"/>
</dbReference>
<dbReference type="Proteomes" id="UP000324585">
    <property type="component" value="Unassembled WGS sequence"/>
</dbReference>
<proteinExistence type="inferred from homology"/>
<keyword evidence="5 6" id="KW-0472">Membrane</keyword>
<dbReference type="EMBL" id="VRMN01000001">
    <property type="protein sequence ID" value="KAA8498054.1"/>
    <property type="molecule type" value="Genomic_DNA"/>
</dbReference>
<dbReference type="OMA" id="VIMCGAC"/>
<dbReference type="PANTHER" id="PTHR13163:SF2">
    <property type="entry name" value="TRANSMEMBRANE PROTEIN 35B"/>
    <property type="match status" value="1"/>
</dbReference>
<evidence type="ECO:0000256" key="2">
    <source>
        <dbReference type="ARBA" id="ARBA00006679"/>
    </source>
</evidence>
<accession>A0A5J4Z514</accession>
<feature type="transmembrane region" description="Helical" evidence="6">
    <location>
        <begin position="85"/>
        <end position="107"/>
    </location>
</feature>
<evidence type="ECO:0000256" key="3">
    <source>
        <dbReference type="ARBA" id="ARBA00022692"/>
    </source>
</evidence>
<dbReference type="OrthoDB" id="432685at2759"/>
<comment type="similarity">
    <text evidence="2">Belongs to the DoxX family.</text>
</comment>
<evidence type="ECO:0000313" key="7">
    <source>
        <dbReference type="EMBL" id="KAA8498054.1"/>
    </source>
</evidence>
<feature type="transmembrane region" description="Helical" evidence="6">
    <location>
        <begin position="113"/>
        <end position="133"/>
    </location>
</feature>
<evidence type="ECO:0000256" key="6">
    <source>
        <dbReference type="SAM" id="Phobius"/>
    </source>
</evidence>
<feature type="transmembrane region" description="Helical" evidence="6">
    <location>
        <begin position="24"/>
        <end position="45"/>
    </location>
</feature>